<name>A0AAY5KMW1_ESOLU</name>
<dbReference type="Ensembl" id="ENSELUT00000106527.1">
    <property type="protein sequence ID" value="ENSELUP00000081011.1"/>
    <property type="gene ID" value="ENSELUG00000037863.1"/>
</dbReference>
<protein>
    <submittedName>
        <fullName evidence="2">Uncharacterized protein</fullName>
    </submittedName>
</protein>
<keyword evidence="3" id="KW-1185">Reference proteome</keyword>
<reference evidence="2 3" key="1">
    <citation type="submission" date="2020-02" db="EMBL/GenBank/DDBJ databases">
        <title>Esox lucius (northern pike) genome, fEsoLuc1, primary haplotype.</title>
        <authorList>
            <person name="Myers G."/>
            <person name="Karagic N."/>
            <person name="Meyer A."/>
            <person name="Pippel M."/>
            <person name="Reichard M."/>
            <person name="Winkler S."/>
            <person name="Tracey A."/>
            <person name="Sims Y."/>
            <person name="Howe K."/>
            <person name="Rhie A."/>
            <person name="Formenti G."/>
            <person name="Durbin R."/>
            <person name="Fedrigo O."/>
            <person name="Jarvis E.D."/>
        </authorList>
    </citation>
    <scope>NUCLEOTIDE SEQUENCE [LARGE SCALE GENOMIC DNA]</scope>
</reference>
<proteinExistence type="predicted"/>
<evidence type="ECO:0000313" key="3">
    <source>
        <dbReference type="Proteomes" id="UP000265140"/>
    </source>
</evidence>
<reference evidence="2" key="2">
    <citation type="submission" date="2025-05" db="UniProtKB">
        <authorList>
            <consortium name="Ensembl"/>
        </authorList>
    </citation>
    <scope>IDENTIFICATION</scope>
</reference>
<accession>A0AAY5KMW1</accession>
<dbReference type="Ensembl" id="ENSELUT00000107891.1">
    <property type="protein sequence ID" value="ENSELUP00000090061.1"/>
    <property type="gene ID" value="ENSELUG00000037863.1"/>
</dbReference>
<dbReference type="Ensembl" id="ENSELUT00000097140.1">
    <property type="protein sequence ID" value="ENSELUP00000085882.1"/>
    <property type="gene ID" value="ENSELUG00000037863.1"/>
</dbReference>
<feature type="region of interest" description="Disordered" evidence="1">
    <location>
        <begin position="40"/>
        <end position="93"/>
    </location>
</feature>
<sequence>MNVSLENPYGNVNIPRAKLRTSGDSTVIINPMALDSTYSNHNSSLNPYGAFRPGGTSPGHSEGTKDGEGNGDASNASAYQVQSSYTVKDDTEEDVGRCRACCLRCRRK</sequence>
<dbReference type="Proteomes" id="UP000265140">
    <property type="component" value="Chromosome 14"/>
</dbReference>
<dbReference type="AlphaFoldDB" id="A0AAY5KMW1"/>
<evidence type="ECO:0000313" key="2">
    <source>
        <dbReference type="Ensembl" id="ENSELUP00000090061.1"/>
    </source>
</evidence>
<evidence type="ECO:0000256" key="1">
    <source>
        <dbReference type="SAM" id="MobiDB-lite"/>
    </source>
</evidence>
<dbReference type="GeneTree" id="ENSGT00980000198836"/>
<organism evidence="2 3">
    <name type="scientific">Esox lucius</name>
    <name type="common">Northern pike</name>
    <dbReference type="NCBI Taxonomy" id="8010"/>
    <lineage>
        <taxon>Eukaryota</taxon>
        <taxon>Metazoa</taxon>
        <taxon>Chordata</taxon>
        <taxon>Craniata</taxon>
        <taxon>Vertebrata</taxon>
        <taxon>Euteleostomi</taxon>
        <taxon>Actinopterygii</taxon>
        <taxon>Neopterygii</taxon>
        <taxon>Teleostei</taxon>
        <taxon>Protacanthopterygii</taxon>
        <taxon>Esociformes</taxon>
        <taxon>Esocidae</taxon>
        <taxon>Esox</taxon>
    </lineage>
</organism>
<feature type="compositionally biased region" description="Polar residues" evidence="1">
    <location>
        <begin position="72"/>
        <end position="86"/>
    </location>
</feature>